<dbReference type="Proteomes" id="UP000502415">
    <property type="component" value="Chromosome"/>
</dbReference>
<sequence>MKLFRHPPSPSQAIPAAQRRPLPRRAAGGWPGRLARAVSAGAAARAASILLPTLLAACAAAPVADASYPLQPGQRATLANGMSLTYDSFSDSRCPANTQCVWAGRLALRFILAGPDGQEEFTLGPDQPQASPAALRGARITLDTAAIPPARIGARPASAFPVTLTVSAK</sequence>
<evidence type="ECO:0000256" key="1">
    <source>
        <dbReference type="SAM" id="MobiDB-lite"/>
    </source>
</evidence>
<reference evidence="2 3" key="1">
    <citation type="submission" date="2020-04" db="EMBL/GenBank/DDBJ databases">
        <title>Genome sequencing of novel species.</title>
        <authorList>
            <person name="Heo J."/>
            <person name="Kim S.-J."/>
            <person name="Kim J.-S."/>
            <person name="Hong S.-B."/>
            <person name="Kwon S.-W."/>
        </authorList>
    </citation>
    <scope>NUCLEOTIDE SEQUENCE [LARGE SCALE GENOMIC DNA]</scope>
    <source>
        <strain evidence="2 3">GN2-R2</strain>
    </source>
</reference>
<dbReference type="EMBL" id="CP051685">
    <property type="protein sequence ID" value="QJD99246.1"/>
    <property type="molecule type" value="Genomic_DNA"/>
</dbReference>
<name>A0A7Z2ZSR8_9BURK</name>
<gene>
    <name evidence="2" type="ORF">HH212_03700</name>
</gene>
<dbReference type="AlphaFoldDB" id="A0A7Z2ZSR8"/>
<dbReference type="KEGG" id="mfy:HH212_03700"/>
<dbReference type="RefSeq" id="WP_169434143.1">
    <property type="nucleotide sequence ID" value="NZ_CP051685.1"/>
</dbReference>
<keyword evidence="3" id="KW-1185">Reference proteome</keyword>
<proteinExistence type="predicted"/>
<feature type="compositionally biased region" description="Low complexity" evidence="1">
    <location>
        <begin position="11"/>
        <end position="26"/>
    </location>
</feature>
<accession>A0A7Z2ZSR8</accession>
<evidence type="ECO:0000313" key="2">
    <source>
        <dbReference type="EMBL" id="QJD99246.1"/>
    </source>
</evidence>
<protein>
    <submittedName>
        <fullName evidence="2">Uncharacterized protein</fullName>
    </submittedName>
</protein>
<evidence type="ECO:0000313" key="3">
    <source>
        <dbReference type="Proteomes" id="UP000502415"/>
    </source>
</evidence>
<feature type="region of interest" description="Disordered" evidence="1">
    <location>
        <begin position="1"/>
        <end position="26"/>
    </location>
</feature>
<organism evidence="2 3">
    <name type="scientific">Massilia forsythiae</name>
    <dbReference type="NCBI Taxonomy" id="2728020"/>
    <lineage>
        <taxon>Bacteria</taxon>
        <taxon>Pseudomonadati</taxon>
        <taxon>Pseudomonadota</taxon>
        <taxon>Betaproteobacteria</taxon>
        <taxon>Burkholderiales</taxon>
        <taxon>Oxalobacteraceae</taxon>
        <taxon>Telluria group</taxon>
        <taxon>Massilia</taxon>
    </lineage>
</organism>